<evidence type="ECO:0000256" key="4">
    <source>
        <dbReference type="PROSITE-ProRule" id="PRU01161"/>
    </source>
</evidence>
<protein>
    <submittedName>
        <fullName evidence="6">Patatin-like phospholipase family protein</fullName>
    </submittedName>
</protein>
<evidence type="ECO:0000313" key="6">
    <source>
        <dbReference type="EMBL" id="AZL57399.1"/>
    </source>
</evidence>
<feature type="short sequence motif" description="GXSXG" evidence="4">
    <location>
        <begin position="51"/>
        <end position="55"/>
    </location>
</feature>
<dbReference type="PANTHER" id="PTHR14226:SF78">
    <property type="entry name" value="SLR0060 PROTEIN"/>
    <property type="match status" value="1"/>
</dbReference>
<evidence type="ECO:0000313" key="7">
    <source>
        <dbReference type="Proteomes" id="UP000282002"/>
    </source>
</evidence>
<feature type="short sequence motif" description="DGA/G" evidence="4">
    <location>
        <begin position="207"/>
        <end position="209"/>
    </location>
</feature>
<dbReference type="EMBL" id="CP034328">
    <property type="protein sequence ID" value="AZL57399.1"/>
    <property type="molecule type" value="Genomic_DNA"/>
</dbReference>
<evidence type="ECO:0000256" key="2">
    <source>
        <dbReference type="ARBA" id="ARBA00022963"/>
    </source>
</evidence>
<proteinExistence type="predicted"/>
<organism evidence="6 7">
    <name type="scientific">Tabrizicola piscis</name>
    <dbReference type="NCBI Taxonomy" id="2494374"/>
    <lineage>
        <taxon>Bacteria</taxon>
        <taxon>Pseudomonadati</taxon>
        <taxon>Pseudomonadota</taxon>
        <taxon>Alphaproteobacteria</taxon>
        <taxon>Rhodobacterales</taxon>
        <taxon>Paracoccaceae</taxon>
        <taxon>Tabrizicola</taxon>
    </lineage>
</organism>
<dbReference type="Gene3D" id="3.40.1090.10">
    <property type="entry name" value="Cytosolic phospholipase A2 catalytic domain"/>
    <property type="match status" value="2"/>
</dbReference>
<dbReference type="InterPro" id="IPR050301">
    <property type="entry name" value="NTE"/>
</dbReference>
<dbReference type="PROSITE" id="PS51635">
    <property type="entry name" value="PNPLA"/>
    <property type="match status" value="1"/>
</dbReference>
<dbReference type="GO" id="GO:0016042">
    <property type="term" value="P:lipid catabolic process"/>
    <property type="evidence" value="ECO:0007669"/>
    <property type="project" value="UniProtKB-UniRule"/>
</dbReference>
<dbReference type="OrthoDB" id="9807112at2"/>
<feature type="short sequence motif" description="GXGXXG" evidence="4">
    <location>
        <begin position="23"/>
        <end position="28"/>
    </location>
</feature>
<keyword evidence="7" id="KW-1185">Reference proteome</keyword>
<gene>
    <name evidence="6" type="ORF">EI545_00200</name>
</gene>
<keyword evidence="1 4" id="KW-0378">Hydrolase</keyword>
<evidence type="ECO:0000256" key="1">
    <source>
        <dbReference type="ARBA" id="ARBA00022801"/>
    </source>
</evidence>
<dbReference type="InterPro" id="IPR016035">
    <property type="entry name" value="Acyl_Trfase/lysoPLipase"/>
</dbReference>
<dbReference type="Pfam" id="PF01734">
    <property type="entry name" value="Patatin"/>
    <property type="match status" value="1"/>
</dbReference>
<evidence type="ECO:0000259" key="5">
    <source>
        <dbReference type="PROSITE" id="PS51635"/>
    </source>
</evidence>
<dbReference type="KEGG" id="taw:EI545_00200"/>
<evidence type="ECO:0000256" key="3">
    <source>
        <dbReference type="ARBA" id="ARBA00023098"/>
    </source>
</evidence>
<reference evidence="6 7" key="1">
    <citation type="submission" date="2018-12" db="EMBL/GenBank/DDBJ databases">
        <title>Complete genome sequencing of Tabrizicola sp. K13M18.</title>
        <authorList>
            <person name="Bae J.-W."/>
        </authorList>
    </citation>
    <scope>NUCLEOTIDE SEQUENCE [LARGE SCALE GENOMIC DNA]</scope>
    <source>
        <strain evidence="6 7">K13M18</strain>
    </source>
</reference>
<name>A0A3S8U1H8_9RHOB</name>
<dbReference type="SUPFAM" id="SSF52151">
    <property type="entry name" value="FabD/lysophospholipase-like"/>
    <property type="match status" value="1"/>
</dbReference>
<keyword evidence="2 4" id="KW-0442">Lipid degradation</keyword>
<dbReference type="GO" id="GO:0016787">
    <property type="term" value="F:hydrolase activity"/>
    <property type="evidence" value="ECO:0007669"/>
    <property type="project" value="UniProtKB-UniRule"/>
</dbReference>
<dbReference type="AlphaFoldDB" id="A0A3S8U1H8"/>
<dbReference type="Proteomes" id="UP000282002">
    <property type="component" value="Chromosome"/>
</dbReference>
<dbReference type="RefSeq" id="WP_125323553.1">
    <property type="nucleotide sequence ID" value="NZ_CP034328.1"/>
</dbReference>
<accession>A0A3S8U1H8</accession>
<dbReference type="InterPro" id="IPR002641">
    <property type="entry name" value="PNPLA_dom"/>
</dbReference>
<feature type="active site" description="Nucleophile" evidence="4">
    <location>
        <position position="53"/>
    </location>
</feature>
<sequence length="352" mass="37795">MDGPVTPAETPTGKRRVNLALQGGGAHGAFTWGVLDRLLDEDDIEIAAISGTSAGALNGAALKAGLIAGGRGAAKKRLDRLWTQVGAVGDFRLLPWLQPFLPAVRLWQEAAETLMPVSPQSLTAALYSPYSWGTGWQNPLEPVVRDLDFAKVCAGDGPRLFVSATNVRTGKIKVFEGSAITPEALMASACVPTVFQAVEIGGEAYWDGGYAGNPALFPLYEPELPEDVLVVSINPMRREAVPETPLDIQNRINEISFNASLLGELRAINFVRRLIAEGRMDKGVMKEVRVHMIADDGLMNDLSASTKLAPSPQLLDRLKQAGRAAADRFLAEDARHIGQEPGVNLQGLLARE</sequence>
<dbReference type="PANTHER" id="PTHR14226">
    <property type="entry name" value="NEUROPATHY TARGET ESTERASE/SWISS CHEESE D.MELANOGASTER"/>
    <property type="match status" value="1"/>
</dbReference>
<keyword evidence="3 4" id="KW-0443">Lipid metabolism</keyword>
<feature type="domain" description="PNPLA" evidence="5">
    <location>
        <begin position="19"/>
        <end position="220"/>
    </location>
</feature>
<feature type="active site" description="Proton acceptor" evidence="4">
    <location>
        <position position="207"/>
    </location>
</feature>